<dbReference type="Gene3D" id="3.30.760.10">
    <property type="entry name" value="RNA Cap, Translation Initiation Factor Eif4e"/>
    <property type="match status" value="1"/>
</dbReference>
<dbReference type="InterPro" id="IPR023398">
    <property type="entry name" value="TIF_eIF4e-like"/>
</dbReference>
<organism evidence="2 3">
    <name type="scientific">Cercospora berteroae</name>
    <dbReference type="NCBI Taxonomy" id="357750"/>
    <lineage>
        <taxon>Eukaryota</taxon>
        <taxon>Fungi</taxon>
        <taxon>Dikarya</taxon>
        <taxon>Ascomycota</taxon>
        <taxon>Pezizomycotina</taxon>
        <taxon>Dothideomycetes</taxon>
        <taxon>Dothideomycetidae</taxon>
        <taxon>Mycosphaerellales</taxon>
        <taxon>Mycosphaerellaceae</taxon>
        <taxon>Cercospora</taxon>
    </lineage>
</organism>
<dbReference type="SUPFAM" id="SSF55418">
    <property type="entry name" value="eIF4e-like"/>
    <property type="match status" value="1"/>
</dbReference>
<accession>A0A2S6C0N1</accession>
<reference evidence="3" key="1">
    <citation type="journal article" date="2017" name="bioRxiv">
        <title>Conservation of a gene cluster reveals novel cercosporin biosynthetic mechanisms and extends production to the genus Colletotrichum.</title>
        <authorList>
            <person name="de Jonge R."/>
            <person name="Ebert M.K."/>
            <person name="Huitt-Roehl C.R."/>
            <person name="Pal P."/>
            <person name="Suttle J.C."/>
            <person name="Spanner R.E."/>
            <person name="Neubauer J.D."/>
            <person name="Jurick W.M.II."/>
            <person name="Stott K.A."/>
            <person name="Secor G.A."/>
            <person name="Thomma B.P.H.J."/>
            <person name="Van de Peer Y."/>
            <person name="Townsend C.A."/>
            <person name="Bolton M.D."/>
        </authorList>
    </citation>
    <scope>NUCLEOTIDE SEQUENCE [LARGE SCALE GENOMIC DNA]</scope>
    <source>
        <strain evidence="3">CBS538.71</strain>
    </source>
</reference>
<dbReference type="PANTHER" id="PTHR31977:SF1">
    <property type="entry name" value="UPF0696 PROTEIN C11ORF68"/>
    <property type="match status" value="1"/>
</dbReference>
<comment type="similarity">
    <text evidence="1">Belongs to the UPF0696 family.</text>
</comment>
<evidence type="ECO:0000313" key="3">
    <source>
        <dbReference type="Proteomes" id="UP000237631"/>
    </source>
</evidence>
<proteinExistence type="inferred from homology"/>
<dbReference type="InterPro" id="IPR015034">
    <property type="entry name" value="Bles03"/>
</dbReference>
<evidence type="ECO:0008006" key="4">
    <source>
        <dbReference type="Google" id="ProtNLM"/>
    </source>
</evidence>
<sequence length="295" mass="33412">MESEDLVDGEGWISDDSSFYGDTDVQAECEEQNQRRLNIARQLPMLAITTKRAKPTCQETQIVALDRPDRIQVSDRWLGLENAWQRDESIDAFLARKPPINPLTTTDDGWLWVGCPTLPIAQVRGDRSSYLMFLQQRGSALLEAFQRKSELEIRPPNSSHLERDLRALAVETGVTFGKWMLFPGAANLERYWRTVATATAEGRLGPTSKSAVLNPETADNLICVYTYDFSDRDEVERVLKALVDAGLCSVEGKPIYYKCDAYTYLGITSKNEYKLRASLYSSRDILRNKKIARLS</sequence>
<comment type="caution">
    <text evidence="2">The sequence shown here is derived from an EMBL/GenBank/DDBJ whole genome shotgun (WGS) entry which is preliminary data.</text>
</comment>
<evidence type="ECO:0000256" key="1">
    <source>
        <dbReference type="ARBA" id="ARBA00010568"/>
    </source>
</evidence>
<keyword evidence="3" id="KW-1185">Reference proteome</keyword>
<name>A0A2S6C0N1_9PEZI</name>
<dbReference type="OrthoDB" id="10067381at2759"/>
<dbReference type="PANTHER" id="PTHR31977">
    <property type="entry name" value="UPF0696 PROTEIN C11ORF68"/>
    <property type="match status" value="1"/>
</dbReference>
<dbReference type="AlphaFoldDB" id="A0A2S6C0N1"/>
<gene>
    <name evidence="2" type="ORF">CBER1_11929</name>
</gene>
<dbReference type="Pfam" id="PF08939">
    <property type="entry name" value="Bles03"/>
    <property type="match status" value="1"/>
</dbReference>
<dbReference type="EMBL" id="PNEN01001498">
    <property type="protein sequence ID" value="PPJ53281.1"/>
    <property type="molecule type" value="Genomic_DNA"/>
</dbReference>
<dbReference type="Proteomes" id="UP000237631">
    <property type="component" value="Unassembled WGS sequence"/>
</dbReference>
<evidence type="ECO:0000313" key="2">
    <source>
        <dbReference type="EMBL" id="PPJ53281.1"/>
    </source>
</evidence>
<protein>
    <recommendedName>
        <fullName evidence="4">DUF1917 domain-containing protein</fullName>
    </recommendedName>
</protein>